<dbReference type="RefSeq" id="WP_155306863.1">
    <property type="nucleotide sequence ID" value="NZ_AP021875.1"/>
</dbReference>
<feature type="compositionally biased region" description="Basic and acidic residues" evidence="1">
    <location>
        <begin position="1"/>
        <end position="22"/>
    </location>
</feature>
<feature type="region of interest" description="Disordered" evidence="1">
    <location>
        <begin position="1"/>
        <end position="58"/>
    </location>
</feature>
<gene>
    <name evidence="2" type="ORF">DSCW_56200</name>
</gene>
<accession>A0A5K7ZEQ5</accession>
<feature type="compositionally biased region" description="Basic and acidic residues" evidence="1">
    <location>
        <begin position="30"/>
        <end position="58"/>
    </location>
</feature>
<organism evidence="2 3">
    <name type="scientific">Desulfosarcina widdelii</name>
    <dbReference type="NCBI Taxonomy" id="947919"/>
    <lineage>
        <taxon>Bacteria</taxon>
        <taxon>Pseudomonadati</taxon>
        <taxon>Thermodesulfobacteriota</taxon>
        <taxon>Desulfobacteria</taxon>
        <taxon>Desulfobacterales</taxon>
        <taxon>Desulfosarcinaceae</taxon>
        <taxon>Desulfosarcina</taxon>
    </lineage>
</organism>
<evidence type="ECO:0000256" key="1">
    <source>
        <dbReference type="SAM" id="MobiDB-lite"/>
    </source>
</evidence>
<dbReference type="AlphaFoldDB" id="A0A5K7ZEQ5"/>
<sequence>MTEKDRIIEGKRERQKTMDKLSVRSGRAYTYDKNREEGSGCLSKERPAREKRQRELDR</sequence>
<name>A0A5K7ZEQ5_9BACT</name>
<proteinExistence type="predicted"/>
<keyword evidence="3" id="KW-1185">Reference proteome</keyword>
<evidence type="ECO:0000313" key="2">
    <source>
        <dbReference type="EMBL" id="BBO78203.1"/>
    </source>
</evidence>
<dbReference type="Proteomes" id="UP000427769">
    <property type="component" value="Chromosome"/>
</dbReference>
<dbReference type="KEGG" id="dwd:DSCW_56200"/>
<evidence type="ECO:0000313" key="3">
    <source>
        <dbReference type="Proteomes" id="UP000427769"/>
    </source>
</evidence>
<reference evidence="2 3" key="1">
    <citation type="submission" date="2019-11" db="EMBL/GenBank/DDBJ databases">
        <title>Comparative genomics of hydrocarbon-degrading Desulfosarcina strains.</title>
        <authorList>
            <person name="Watanabe M."/>
            <person name="Kojima H."/>
            <person name="Fukui M."/>
        </authorList>
    </citation>
    <scope>NUCLEOTIDE SEQUENCE [LARGE SCALE GENOMIC DNA]</scope>
    <source>
        <strain evidence="2 3">PP31</strain>
    </source>
</reference>
<dbReference type="EMBL" id="AP021875">
    <property type="protein sequence ID" value="BBO78203.1"/>
    <property type="molecule type" value="Genomic_DNA"/>
</dbReference>
<protein>
    <submittedName>
        <fullName evidence="2">Uncharacterized protein</fullName>
    </submittedName>
</protein>